<dbReference type="GO" id="GO:0043041">
    <property type="term" value="P:amino acid activation for nonribosomal peptide biosynthetic process"/>
    <property type="evidence" value="ECO:0007669"/>
    <property type="project" value="UniProtKB-ARBA"/>
</dbReference>
<dbReference type="SUPFAM" id="SSF53901">
    <property type="entry name" value="Thiolase-like"/>
    <property type="match status" value="1"/>
</dbReference>
<dbReference type="SUPFAM" id="SSF52777">
    <property type="entry name" value="CoA-dependent acyltransferases"/>
    <property type="match status" value="2"/>
</dbReference>
<feature type="domain" description="Carrier" evidence="24">
    <location>
        <begin position="1619"/>
        <end position="1694"/>
    </location>
</feature>
<dbReference type="GO" id="GO:0016491">
    <property type="term" value="F:oxidoreductase activity"/>
    <property type="evidence" value="ECO:0007669"/>
    <property type="project" value="UniProtKB-KW"/>
</dbReference>
<dbReference type="FunFam" id="1.10.1200.10:FF:000016">
    <property type="entry name" value="Non-ribosomal peptide synthase"/>
    <property type="match status" value="1"/>
</dbReference>
<dbReference type="GO" id="GO:0031177">
    <property type="term" value="F:phosphopantetheine binding"/>
    <property type="evidence" value="ECO:0007669"/>
    <property type="project" value="InterPro"/>
</dbReference>
<dbReference type="SUPFAM" id="SSF55048">
    <property type="entry name" value="Probable ACP-binding domain of malonyl-CoA ACP transacylase"/>
    <property type="match status" value="1"/>
</dbReference>
<evidence type="ECO:0000256" key="3">
    <source>
        <dbReference type="ARBA" id="ARBA00006432"/>
    </source>
</evidence>
<dbReference type="GO" id="GO:0004315">
    <property type="term" value="F:3-oxoacyl-[acyl-carrier-protein] synthase activity"/>
    <property type="evidence" value="ECO:0007669"/>
    <property type="project" value="InterPro"/>
</dbReference>
<evidence type="ECO:0000256" key="1">
    <source>
        <dbReference type="ARBA" id="ARBA00001937"/>
    </source>
</evidence>
<dbReference type="InterPro" id="IPR049490">
    <property type="entry name" value="C883_1060-like_KR_N"/>
</dbReference>
<evidence type="ECO:0000256" key="16">
    <source>
        <dbReference type="ARBA" id="ARBA00052745"/>
    </source>
</evidence>
<dbReference type="FunFam" id="2.30.38.10:FF:000001">
    <property type="entry name" value="Non-ribosomal peptide synthetase PvdI"/>
    <property type="match status" value="1"/>
</dbReference>
<feature type="domain" description="Carrier" evidence="24">
    <location>
        <begin position="542"/>
        <end position="617"/>
    </location>
</feature>
<evidence type="ECO:0000256" key="21">
    <source>
        <dbReference type="ARBA" id="ARBA00078169"/>
    </source>
</evidence>
<evidence type="ECO:0000256" key="23">
    <source>
        <dbReference type="SAM" id="MobiDB-lite"/>
    </source>
</evidence>
<dbReference type="PROSITE" id="PS50075">
    <property type="entry name" value="CARRIER"/>
    <property type="match status" value="3"/>
</dbReference>
<dbReference type="PROSITE" id="PS00455">
    <property type="entry name" value="AMP_BINDING"/>
    <property type="match status" value="2"/>
</dbReference>
<dbReference type="FunFam" id="3.40.47.10:FF:000042">
    <property type="entry name" value="Polyketide synthase Pks13"/>
    <property type="match status" value="1"/>
</dbReference>
<keyword evidence="7" id="KW-0276">Fatty acid metabolism</keyword>
<comment type="cofactor">
    <cofactor evidence="1">
        <name>NADP(+)</name>
        <dbReference type="ChEBI" id="CHEBI:58349"/>
    </cofactor>
</comment>
<dbReference type="InterPro" id="IPR025110">
    <property type="entry name" value="AMP-bd_C"/>
</dbReference>
<evidence type="ECO:0000256" key="2">
    <source>
        <dbReference type="ARBA" id="ARBA00001957"/>
    </source>
</evidence>
<dbReference type="Gene3D" id="3.40.50.1820">
    <property type="entry name" value="alpha/beta hydrolase"/>
    <property type="match status" value="1"/>
</dbReference>
<keyword evidence="6" id="KW-0808">Transferase</keyword>
<accession>A0A059U100</accession>
<dbReference type="SMART" id="SM00823">
    <property type="entry name" value="PKS_PP"/>
    <property type="match status" value="3"/>
</dbReference>
<dbReference type="InterPro" id="IPR036291">
    <property type="entry name" value="NAD(P)-bd_dom_sf"/>
</dbReference>
<dbReference type="Pfam" id="PF21394">
    <property type="entry name" value="Beta-ketacyl_N"/>
    <property type="match status" value="1"/>
</dbReference>
<dbReference type="InterPro" id="IPR001242">
    <property type="entry name" value="Condensation_dom"/>
</dbReference>
<keyword evidence="10" id="KW-0443">Lipid metabolism</keyword>
<evidence type="ECO:0000256" key="17">
    <source>
        <dbReference type="ARBA" id="ARBA00058455"/>
    </source>
</evidence>
<evidence type="ECO:0000256" key="15">
    <source>
        <dbReference type="ARBA" id="ARBA00052119"/>
    </source>
</evidence>
<dbReference type="Pfam" id="PF08659">
    <property type="entry name" value="KR"/>
    <property type="match status" value="1"/>
</dbReference>
<dbReference type="CDD" id="cd19531">
    <property type="entry name" value="LCL_NRPS-like"/>
    <property type="match status" value="1"/>
</dbReference>
<dbReference type="InterPro" id="IPR018201">
    <property type="entry name" value="Ketoacyl_synth_AS"/>
</dbReference>
<evidence type="ECO:0000259" key="25">
    <source>
        <dbReference type="PROSITE" id="PS52004"/>
    </source>
</evidence>
<dbReference type="Gene3D" id="3.30.559.30">
    <property type="entry name" value="Nonribosomal peptide synthetase, condensation domain"/>
    <property type="match status" value="1"/>
</dbReference>
<dbReference type="PROSITE" id="PS00012">
    <property type="entry name" value="PHOSPHOPANTETHEINE"/>
    <property type="match status" value="1"/>
</dbReference>
<evidence type="ECO:0000256" key="8">
    <source>
        <dbReference type="ARBA" id="ARBA00022857"/>
    </source>
</evidence>
<comment type="similarity">
    <text evidence="3">Belongs to the ATP-dependent AMP-binding enzyme family.</text>
</comment>
<comment type="similarity">
    <text evidence="12">In the C-terminal section; belongs to the NRP synthetase family.</text>
</comment>
<dbReference type="PANTHER" id="PTHR45527:SF1">
    <property type="entry name" value="FATTY ACID SYNTHASE"/>
    <property type="match status" value="1"/>
</dbReference>
<dbReference type="NCBIfam" id="NF003417">
    <property type="entry name" value="PRK04813.1"/>
    <property type="match status" value="2"/>
</dbReference>
<dbReference type="SUPFAM" id="SSF52151">
    <property type="entry name" value="FabD/lysophospholipase-like"/>
    <property type="match status" value="1"/>
</dbReference>
<dbReference type="InterPro" id="IPR014030">
    <property type="entry name" value="Ketoacyl_synth_N"/>
</dbReference>
<evidence type="ECO:0000256" key="9">
    <source>
        <dbReference type="ARBA" id="ARBA00023002"/>
    </source>
</evidence>
<dbReference type="InterPro" id="IPR016035">
    <property type="entry name" value="Acyl_Trfase/lysoPLipase"/>
</dbReference>
<keyword evidence="5" id="KW-0597">Phosphoprotein</keyword>
<dbReference type="FunFam" id="3.40.50.12780:FF:000012">
    <property type="entry name" value="Non-ribosomal peptide synthetase"/>
    <property type="match status" value="2"/>
</dbReference>
<dbReference type="SMART" id="SM00822">
    <property type="entry name" value="PKS_KR"/>
    <property type="match status" value="1"/>
</dbReference>
<dbReference type="Gene3D" id="2.30.38.10">
    <property type="entry name" value="Luciferase, Domain 3"/>
    <property type="match status" value="2"/>
</dbReference>
<evidence type="ECO:0000256" key="20">
    <source>
        <dbReference type="ARBA" id="ARBA00075053"/>
    </source>
</evidence>
<organism evidence="26">
    <name type="scientific">uncultured bacterium 14-4D</name>
    <dbReference type="NCBI Taxonomy" id="1497525"/>
    <lineage>
        <taxon>Bacteria</taxon>
        <taxon>environmental samples</taxon>
    </lineage>
</organism>
<dbReference type="Gene3D" id="3.30.70.3290">
    <property type="match status" value="1"/>
</dbReference>
<dbReference type="Gene3D" id="1.10.1200.10">
    <property type="entry name" value="ACP-like"/>
    <property type="match status" value="2"/>
</dbReference>
<dbReference type="InterPro" id="IPR006162">
    <property type="entry name" value="Ppantetheine_attach_site"/>
</dbReference>
<dbReference type="Gene3D" id="3.40.47.10">
    <property type="match status" value="1"/>
</dbReference>
<dbReference type="SMART" id="SM00827">
    <property type="entry name" value="PKS_AT"/>
    <property type="match status" value="1"/>
</dbReference>
<dbReference type="Pfam" id="PF22621">
    <property type="entry name" value="CurL-like_PKS_C"/>
    <property type="match status" value="1"/>
</dbReference>
<keyword evidence="11" id="KW-0511">Multifunctional enzyme</keyword>
<dbReference type="FunFam" id="1.10.1200.10:FF:000005">
    <property type="entry name" value="Nonribosomal peptide synthetase 1"/>
    <property type="match status" value="2"/>
</dbReference>
<evidence type="ECO:0000256" key="14">
    <source>
        <dbReference type="ARBA" id="ARBA00051971"/>
    </source>
</evidence>
<dbReference type="Pfam" id="PF00109">
    <property type="entry name" value="ketoacyl-synt"/>
    <property type="match status" value="1"/>
</dbReference>
<dbReference type="PROSITE" id="PS00606">
    <property type="entry name" value="KS3_1"/>
    <property type="match status" value="1"/>
</dbReference>
<dbReference type="InterPro" id="IPR000873">
    <property type="entry name" value="AMP-dep_synth/lig_dom"/>
</dbReference>
<evidence type="ECO:0000256" key="7">
    <source>
        <dbReference type="ARBA" id="ARBA00022832"/>
    </source>
</evidence>
<dbReference type="CDD" id="cd08953">
    <property type="entry name" value="KR_2_SDR_x"/>
    <property type="match status" value="1"/>
</dbReference>
<dbReference type="InterPro" id="IPR014043">
    <property type="entry name" value="Acyl_transferase_dom"/>
</dbReference>
<keyword evidence="9" id="KW-0560">Oxidoreductase</keyword>
<gene>
    <name evidence="26" type="ORF">4d4</name>
</gene>
<dbReference type="Pfam" id="PF00668">
    <property type="entry name" value="Condensation"/>
    <property type="match status" value="1"/>
</dbReference>
<dbReference type="InterPro" id="IPR023213">
    <property type="entry name" value="CAT-like_dom_sf"/>
</dbReference>
<dbReference type="SMART" id="SM00825">
    <property type="entry name" value="PKS_KS"/>
    <property type="match status" value="1"/>
</dbReference>
<name>A0A059U100_9BACT</name>
<dbReference type="Gene3D" id="3.40.366.10">
    <property type="entry name" value="Malonyl-Coenzyme A Acyl Carrier Protein, domain 2"/>
    <property type="match status" value="1"/>
</dbReference>
<dbReference type="Gene3D" id="3.30.70.250">
    <property type="entry name" value="Malonyl-CoA ACP transacylase, ACP-binding"/>
    <property type="match status" value="1"/>
</dbReference>
<dbReference type="NCBIfam" id="TIGR01733">
    <property type="entry name" value="AA-adenyl-dom"/>
    <property type="match status" value="2"/>
</dbReference>
<protein>
    <recommendedName>
        <fullName evidence="19">Phenolphthiocerol/phthiocerol polyketide synthase subunit E</fullName>
        <ecNumber evidence="18">2.3.1.292</ecNumber>
    </recommendedName>
    <alternativeName>
        <fullName evidence="21">(Phenol)carboxyphthiodiolenone synthase subunit E</fullName>
    </alternativeName>
    <alternativeName>
        <fullName evidence="22">Beta-ketoacyl-acyl-carrier-protein synthase I</fullName>
    </alternativeName>
    <alternativeName>
        <fullName evidence="20">Phthiocerol synthesis polyketide synthase type I PpsE</fullName>
    </alternativeName>
</protein>
<dbReference type="GO" id="GO:0006633">
    <property type="term" value="P:fatty acid biosynthetic process"/>
    <property type="evidence" value="ECO:0007669"/>
    <property type="project" value="InterPro"/>
</dbReference>
<keyword evidence="4" id="KW-0596">Phosphopantetheine</keyword>
<dbReference type="SUPFAM" id="SSF47336">
    <property type="entry name" value="ACP-like"/>
    <property type="match status" value="3"/>
</dbReference>
<comment type="cofactor">
    <cofactor evidence="2">
        <name>pantetheine 4'-phosphate</name>
        <dbReference type="ChEBI" id="CHEBI:47942"/>
    </cofactor>
</comment>
<reference evidence="26" key="1">
    <citation type="submission" date="2014-02" db="EMBL/GenBank/DDBJ databases">
        <title>Screening of novel PKS from marine sediment.</title>
        <authorList>
            <person name="Xie F."/>
            <person name="Fu C."/>
            <person name="Dai H."/>
            <person name="Zhang L."/>
        </authorList>
    </citation>
    <scope>NUCLEOTIDE SEQUENCE</scope>
</reference>
<dbReference type="InterPro" id="IPR014031">
    <property type="entry name" value="Ketoacyl_synth_C"/>
</dbReference>
<dbReference type="CDD" id="cd12117">
    <property type="entry name" value="A_NRPS_Srf_like"/>
    <property type="match status" value="2"/>
</dbReference>
<dbReference type="EMBL" id="KJ508013">
    <property type="protein sequence ID" value="AHZ46178.1"/>
    <property type="molecule type" value="Genomic_DNA"/>
</dbReference>
<keyword evidence="8" id="KW-0521">NADP</keyword>
<evidence type="ECO:0000259" key="24">
    <source>
        <dbReference type="PROSITE" id="PS50075"/>
    </source>
</evidence>
<sequence>MKQDDSVPEAMTATERHQLLVGWNDTARDFPRDSNIPSVFEAQVARDADAVAVVFGEQSVTYGELNSRANALAHHLQGLGVGPDVMVGLCVERGIEMVLAVLGVLKAGGTYVPLDPSYPSSRLAYMLDDTDAPVLLTLSGMRDGLPEHAGQVVCLDEIDWEQSSHDNPRVEASADSLAYVMYTSGSTGEPKGVMVPQRAVLRLVLGANYVQLESSDVVAQVSSFSFDAATFEVWGSLLNGARLVIIDKEVAISPHEFAEELVRQRITALFLTTALFNVLSKEVPTAFQNLRCLLFGGEAVDPPSVRRILDGAPPKRLLHVYGPTETTTFATFHEVTDVPPDAVTIPIGRPISNTTTYVLDAAHDPVPVGVVGDLFIGGDGVARGYLNQPALTEKKFIRDPFSDDEQQRIYATGDLVRYWTEGSIEFVGRTDQQIKLRGFRIELGEVENALSQLEAVATAAVLLCEDVRGEKTLVAYVSGTEPTSPRPDALRRALEKSLPSYMIPTLFVVLDELPLNRNGKIDRKALENIDLPTAQHIAESVAPESETERHIAGIWQELLSLDSVGIHDNFFYLGGHSLIATQVQTRIQGAFGIRVPMRRLFAAPTISELARSVDALKTRGTTKTADRSVVPVEQNGDPLLSSTQERIWFLESLNPDNRAYNFQTILDIKGRLNVNALQRSLNQIVSRHEIFRTSFPVKDGRPVQRIHPFEPVELPIEKLDEIPRDERPSEARRRIDKELKHAFQLDRLPLIRWKLYRIHDEEHLLLHQEHHLVHDGWSYGIFLAELSALYDAYDAGETPELAPPPIQYRDFSTWQRDRFDRGEYQNQLDYWVHQLEDAPPPLVLPSDRPRPQVQTSHGAQIRSDLDESFYSRLTAACRKEGVTTYMWLFALFQTFLFRYSGVTDICVGSGFASRGRPELEKLLGMVINTVVIRGDFSGAPTFREELQRFRQTIVEATDNQDVPFDKVVQAFNPERTAGQSILFNTFFDAYSLPFPSLSRDGLEITREDGVNNGYVKFDLVALVIPRGSGARANVTDPQHSLDSATLMWDYNSQLFDHATAERMLRHFRNLLDSSLADPGCRVSDLAMLDDDERHQLLVEWNDTAREFPRDLSIPSLFEFQVARDPDAVAVVFGEQSVTYGELNSRANALAHHLQDLGVGPEVMVGLCLERSVEMVVAVLGILKAGGAYVPLDPSYPRARLGFMLEDTAGPVLLTESSLRDRLPEYSGQVLCVDEFESQESSHAETNPPVEVGAENLAYVIYTSGSTGKPKGTCIEHRSVVRLVKSTNYVELGPDEVFLQFASISFDASTFELWGSLLNGAKLVVYPPGLLSLENLGDAIREHEVSVLWLTATLFHHMVDEQLESLRGVRQLLAGGETLSAPHVRRMLEVLEDGHRLINGYGPTENTTFTACHVMTRSSRVEGSVPIGRPISNTQVYILDAGMNPVPIGVAEELFIGGDGLAREYLHQPTLTDEKFVVNPFGEGRLYRTGDLARYVADGTIEFLGRVDNQVKVRGFRIELGEIETALLRHRDVRNAVVLCREDTPGDKRLAAYIVGADLQHPPAAKDLRCFVQDELPAYMVPSAFVPLEALPVTPAGKVDRKSLPAPERDRAGLDTRYVSPRSELEEQVADVWRVVLGTSEVGVRDNFFELGGHSLLITQVKWKLETKLERDVPMVALFQYPTIESLARHLEGGAHGSEFVEAARARARQRGEANPESDAIAIIGIAVRFPKADDVEAFWENIANGVESVHFFTEEELKASGVDDATLDDPSYVPAAAMLEDVELFDASFFGCSAREAELIDPQHRLFLECAWEALERAAYDPERYGGLIGVYAGSSASAYVDNLRSHPELVALAGALQLTVGNRVDFLPTRVSYKLNLRGPSVAVQTACSTSLVAVHQACRSLIDHECDIALAGGAKVNVPRAFGYTYVEEGILSPDGHCRSFDATARGTVGGEGIGVVVLKRLDEAVHDGDVIHAVIRGTAINNDGSHKVAYTAPSTEAQAEVIAMAQAAAGVQPDSIGYIEAHGTGTNLGDPIEVAALNMVFGSESSAKRQCALGTVKSNIGHLDTAAGVAGLVNAVQALKHRQLPPSLHFSEPNPEIDFDAGPLYVNTVVQQWQVSNGMPRRAGVSSFGMGGTNAHAVVEEAPAVAASDAASRSEQLLVVSAKTSSALERSSENLAEYLRQHPEESLSDVAFTLQMGRSEFEQRRAVMASNAAEAIAALGGELPKARWTGRAVAGEHEVAFLFPGQGAQYVNMGVELYRRERVFRETVDRCCELLEDELGADLRETLYPVEEVSEPTSARLKRTSWAQPALFVVEYALAAQWRSWGIEPSVCVGHSIGEYVAACVSGVLGLEDALRLVALRGRLMEAMPAGVMTAVPLAADEVETRLAAEPQLWLSAVNGPSLCVVSGSEDRVAAWEAQLAAEGIECRRLHTSHAFHSGLMDDAVAPFVAAVRDVEINEPQIPYLSNLTGKWITAADVRDPSYWGRHIRETVRFDECLARVLSKERCVLLEVGPGQVLGTLARQQPLWSSERVAVPSLRSPSEKTSDLSFLLGALGRLWTRGVRVEWEQVHGGERRRRVELPTYPFERETYWIDRAPDVVRGLQRRNDLADWFYIPSWQHSMLPAPRDDDGASPHEWLVFADASEFVRSVVARLKEAGRCVSVVEAGQEFARAGESFVINPRSREDYTRLLSDLAASEQAPSHIVHLWGATVERDRSEETAERCGVLGFFSLLYLAQALDDASITSSVRLDVVTVGVHGLREGEELHPEKATIVGPCRVIGREFPNVSCRHIDLAAHEVVNSASGSLELLLRELQSETDETMVAFRRGFRLVESFAPARLDVLEGEHPHRLRQKGTYWITGGLGGIGLELAKYLARSLGANLVLTARSGLPERTEWSDHVGRHGEDDLVSRRIRGVQALEESGAEVLVAGADVTDFERMRAVVSEATHRFGRIDGVIHSAGVWEGPMECVLKDRDQAAAVLAPKVTGARVLERLFGEAELDFLVLCSSIASVIPEGGRVDYCAANAYLDAFARDFGARTGTFTVSIGWNGWREVGMGVEFARRQGRDVRLQGSSNEEGVELFRRVLDRSTEPHVLISERELSAVLARPEAMSRRGEERARSGTEEASRAIGGHARPNLPTEFVAARTETERFLAELWQSLLGLEQVGIHDDFMELGGHSLLATQLTARVRSELSAELSLKDVFAGPTVAELASRIDQQSADSSQQRITALTDRIQQMSPAERRNLLKEARRTEDLNE</sequence>
<dbReference type="Pfam" id="PF00501">
    <property type="entry name" value="AMP-binding"/>
    <property type="match status" value="2"/>
</dbReference>
<dbReference type="PROSITE" id="PS52004">
    <property type="entry name" value="KS3_2"/>
    <property type="match status" value="1"/>
</dbReference>
<evidence type="ECO:0000256" key="12">
    <source>
        <dbReference type="ARBA" id="ARBA00029443"/>
    </source>
</evidence>
<evidence type="ECO:0000256" key="6">
    <source>
        <dbReference type="ARBA" id="ARBA00022679"/>
    </source>
</evidence>
<dbReference type="GO" id="GO:0044550">
    <property type="term" value="P:secondary metabolite biosynthetic process"/>
    <property type="evidence" value="ECO:0007669"/>
    <property type="project" value="TreeGrafter"/>
</dbReference>
<dbReference type="Gene3D" id="3.40.50.720">
    <property type="entry name" value="NAD(P)-binding Rossmann-like Domain"/>
    <property type="match status" value="1"/>
</dbReference>
<dbReference type="InterPro" id="IPR020845">
    <property type="entry name" value="AMP-binding_CS"/>
</dbReference>
<comment type="function">
    <text evidence="17">Part of the PpsABCDE complex involved in the biosynthesis of the lipid core common to phthiocerols and phenolphthiocerols by successive additions of malonyl-CoA or methylmalonyl-CoA extender units. PpsA can accept as substrate the activated forms of either icosanoyl (C20), docosanoyl (C22) or lignoceroyl (C24) groups from FadD26, or a (4-hydroxyphenyl)-C17 or (4-hydroxyphenyl)-C19 fatty acyl from FadD29. PpsA initiates the biosynthesis and extends its substrate using a malonyl-CoA extender unit. The PpsB and PpsC proteins add the second and third malonyl-CoA extender units. PpsD adds an (R)-methylmalonyl unit and PpsE adds a second (R)-methylmalonyl unit. The incorporation of the methylmalonyl units results in formation of two branched methyl groups in the elongated product.</text>
</comment>
<dbReference type="InterPro" id="IPR045851">
    <property type="entry name" value="AMP-bd_C_sf"/>
</dbReference>
<evidence type="ECO:0000313" key="26">
    <source>
        <dbReference type="EMBL" id="AHZ46178.1"/>
    </source>
</evidence>
<dbReference type="Pfam" id="PF02801">
    <property type="entry name" value="Ketoacyl-synt_C"/>
    <property type="match status" value="1"/>
</dbReference>
<dbReference type="InterPro" id="IPR016036">
    <property type="entry name" value="Malonyl_transacylase_ACP-bd"/>
</dbReference>
<dbReference type="EC" id="2.3.1.292" evidence="18"/>
<dbReference type="InterPro" id="IPR016039">
    <property type="entry name" value="Thiolase-like"/>
</dbReference>
<dbReference type="Gene3D" id="3.30.559.10">
    <property type="entry name" value="Chloramphenicol acetyltransferase-like domain"/>
    <property type="match status" value="1"/>
</dbReference>
<dbReference type="InterPro" id="IPR057326">
    <property type="entry name" value="KR_dom"/>
</dbReference>
<dbReference type="Gene3D" id="3.30.300.30">
    <property type="match status" value="2"/>
</dbReference>
<dbReference type="GO" id="GO:0034081">
    <property type="term" value="C:polyketide synthase complex"/>
    <property type="evidence" value="ECO:0007669"/>
    <property type="project" value="UniProtKB-ARBA"/>
</dbReference>
<dbReference type="InterPro" id="IPR020841">
    <property type="entry name" value="PKS_Beta-ketoAc_synthase_dom"/>
</dbReference>
<comment type="catalytic activity">
    <reaction evidence="16">
        <text>icosanoyl-[(phenol)carboxyphthiodiolenone synthase] + 2 (S)-methylmalonyl-CoA + 3 malonyl-CoA + 5 NADPH + 10 H(+) = C32-carboxyphthiodiolenone-[(phenol)carboxyphthiodiolenone synthase] + 5 CO2 + 5 NADP(+) + 5 CoA + 2 H2O</text>
        <dbReference type="Rhea" id="RHEA:57748"/>
        <dbReference type="Rhea" id="RHEA-COMP:14985"/>
        <dbReference type="Rhea" id="RHEA-COMP:14986"/>
        <dbReference type="ChEBI" id="CHEBI:15377"/>
        <dbReference type="ChEBI" id="CHEBI:15378"/>
        <dbReference type="ChEBI" id="CHEBI:16526"/>
        <dbReference type="ChEBI" id="CHEBI:57287"/>
        <dbReference type="ChEBI" id="CHEBI:57327"/>
        <dbReference type="ChEBI" id="CHEBI:57384"/>
        <dbReference type="ChEBI" id="CHEBI:57783"/>
        <dbReference type="ChEBI" id="CHEBI:58349"/>
        <dbReference type="ChEBI" id="CHEBI:87848"/>
        <dbReference type="ChEBI" id="CHEBI:142236"/>
        <dbReference type="EC" id="2.3.1.292"/>
    </reaction>
</comment>
<comment type="catalytic activity">
    <reaction evidence="14">
        <text>19-(4-hydroxyphenyl)nonadecanoyl-[(phenol)carboxyphthiodiolenone synthase] + 2 (S)-methylmalonyl-CoA + 3 malonyl-CoA + 5 NADPH + 10 H(+) = C37-(phenol)carboxyphthiodiolenone-[(phenol)carboxyphthiodiolenone synthase] + 5 CO2 + 5 NADP(+) + 5 CoA + 2 H2O</text>
        <dbReference type="Rhea" id="RHEA:57760"/>
        <dbReference type="Rhea" id="RHEA-COMP:14273"/>
        <dbReference type="Rhea" id="RHEA-COMP:14990"/>
        <dbReference type="ChEBI" id="CHEBI:15377"/>
        <dbReference type="ChEBI" id="CHEBI:15378"/>
        <dbReference type="ChEBI" id="CHEBI:16526"/>
        <dbReference type="ChEBI" id="CHEBI:57287"/>
        <dbReference type="ChEBI" id="CHEBI:57327"/>
        <dbReference type="ChEBI" id="CHEBI:57384"/>
        <dbReference type="ChEBI" id="CHEBI:57783"/>
        <dbReference type="ChEBI" id="CHEBI:58349"/>
        <dbReference type="ChEBI" id="CHEBI:133301"/>
        <dbReference type="ChEBI" id="CHEBI:142260"/>
        <dbReference type="EC" id="2.3.1.292"/>
    </reaction>
</comment>
<dbReference type="InterPro" id="IPR010071">
    <property type="entry name" value="AA_adenyl_dom"/>
</dbReference>
<dbReference type="CDD" id="cd00833">
    <property type="entry name" value="PKS"/>
    <property type="match status" value="1"/>
</dbReference>
<dbReference type="SUPFAM" id="SSF56801">
    <property type="entry name" value="Acetyl-CoA synthetase-like"/>
    <property type="match status" value="2"/>
</dbReference>
<dbReference type="SUPFAM" id="SSF51735">
    <property type="entry name" value="NAD(P)-binding Rossmann-fold domains"/>
    <property type="match status" value="2"/>
</dbReference>
<evidence type="ECO:0000256" key="5">
    <source>
        <dbReference type="ARBA" id="ARBA00022553"/>
    </source>
</evidence>
<dbReference type="FunFam" id="3.30.559.10:FF:000012">
    <property type="entry name" value="Non-ribosomal peptide synthetase"/>
    <property type="match status" value="1"/>
</dbReference>
<dbReference type="InterPro" id="IPR009081">
    <property type="entry name" value="PP-bd_ACP"/>
</dbReference>
<feature type="region of interest" description="Disordered" evidence="23">
    <location>
        <begin position="3115"/>
        <end position="3138"/>
    </location>
</feature>
<dbReference type="FunFam" id="3.30.300.30:FF:000010">
    <property type="entry name" value="Enterobactin synthetase component F"/>
    <property type="match status" value="2"/>
</dbReference>
<evidence type="ECO:0000256" key="19">
    <source>
        <dbReference type="ARBA" id="ARBA00073623"/>
    </source>
</evidence>
<feature type="domain" description="Ketosynthase family 3 (KS3)" evidence="25">
    <location>
        <begin position="1717"/>
        <end position="2144"/>
    </location>
</feature>
<dbReference type="Pfam" id="PF13193">
    <property type="entry name" value="AMP-binding_C"/>
    <property type="match status" value="2"/>
</dbReference>
<dbReference type="Pfam" id="PF00550">
    <property type="entry name" value="PP-binding"/>
    <property type="match status" value="3"/>
</dbReference>
<proteinExistence type="inferred from homology"/>
<comment type="catalytic activity">
    <reaction evidence="15">
        <text>docosanoyl-[(phenol)carboxyphthiodiolenone synthase] + 2 (S)-methylmalonyl-CoA + 3 malonyl-CoA + 5 NADPH + 10 H(+) = C34-carboxyphthiodiolenone-[(phenol)carboxyphthiodiolenone synthase] + 5 CO2 + 5 NADP(+) + 5 CoA + 2 H2O</text>
        <dbReference type="Rhea" id="RHEA:57752"/>
        <dbReference type="Rhea" id="RHEA-COMP:14987"/>
        <dbReference type="Rhea" id="RHEA-COMP:14988"/>
        <dbReference type="ChEBI" id="CHEBI:15377"/>
        <dbReference type="ChEBI" id="CHEBI:15378"/>
        <dbReference type="ChEBI" id="CHEBI:16526"/>
        <dbReference type="ChEBI" id="CHEBI:57287"/>
        <dbReference type="ChEBI" id="CHEBI:57327"/>
        <dbReference type="ChEBI" id="CHEBI:57384"/>
        <dbReference type="ChEBI" id="CHEBI:57783"/>
        <dbReference type="ChEBI" id="CHEBI:58349"/>
        <dbReference type="ChEBI" id="CHEBI:142237"/>
        <dbReference type="ChEBI" id="CHEBI:142238"/>
        <dbReference type="EC" id="2.3.1.292"/>
    </reaction>
</comment>
<evidence type="ECO:0000256" key="13">
    <source>
        <dbReference type="ARBA" id="ARBA00050973"/>
    </source>
</evidence>
<evidence type="ECO:0000256" key="10">
    <source>
        <dbReference type="ARBA" id="ARBA00023098"/>
    </source>
</evidence>
<dbReference type="InterPro" id="IPR020806">
    <property type="entry name" value="PKS_PP-bd"/>
</dbReference>
<evidence type="ECO:0000256" key="18">
    <source>
        <dbReference type="ARBA" id="ARBA00066974"/>
    </source>
</evidence>
<dbReference type="InterPro" id="IPR001227">
    <property type="entry name" value="Ac_transferase_dom_sf"/>
</dbReference>
<dbReference type="Pfam" id="PF00698">
    <property type="entry name" value="Acyl_transf_1"/>
    <property type="match status" value="1"/>
</dbReference>
<feature type="compositionally biased region" description="Basic and acidic residues" evidence="23">
    <location>
        <begin position="3115"/>
        <end position="3130"/>
    </location>
</feature>
<dbReference type="InterPro" id="IPR013968">
    <property type="entry name" value="PKS_KR"/>
</dbReference>
<dbReference type="Gene3D" id="3.40.50.980">
    <property type="match status" value="4"/>
</dbReference>
<feature type="domain" description="Carrier" evidence="24">
    <location>
        <begin position="3147"/>
        <end position="3222"/>
    </location>
</feature>
<evidence type="ECO:0000256" key="11">
    <source>
        <dbReference type="ARBA" id="ARBA00023268"/>
    </source>
</evidence>
<evidence type="ECO:0000256" key="4">
    <source>
        <dbReference type="ARBA" id="ARBA00022450"/>
    </source>
</evidence>
<dbReference type="InterPro" id="IPR029058">
    <property type="entry name" value="AB_hydrolase_fold"/>
</dbReference>
<comment type="catalytic activity">
    <reaction evidence="13">
        <text>17-(4-hydroxyphenyl)heptadecanoyl-[(phenol)carboxyphthiodiolenone synthase] + 2 (S)-methylmalonyl-CoA + 3 malonyl-CoA + 5 NADPH + 10 H(+) = C35-(phenol)carboxyphthiodiolenone-[(phenol)carboxyphthiodiolenone synthase] + 5 CO2 + 5 NADP(+) + 5 CoA + 2 H2O</text>
        <dbReference type="Rhea" id="RHEA:57756"/>
        <dbReference type="Rhea" id="RHEA-COMP:14272"/>
        <dbReference type="Rhea" id="RHEA-COMP:14989"/>
        <dbReference type="ChEBI" id="CHEBI:15377"/>
        <dbReference type="ChEBI" id="CHEBI:15378"/>
        <dbReference type="ChEBI" id="CHEBI:16526"/>
        <dbReference type="ChEBI" id="CHEBI:57287"/>
        <dbReference type="ChEBI" id="CHEBI:57327"/>
        <dbReference type="ChEBI" id="CHEBI:57384"/>
        <dbReference type="ChEBI" id="CHEBI:57783"/>
        <dbReference type="ChEBI" id="CHEBI:58349"/>
        <dbReference type="ChEBI" id="CHEBI:133300"/>
        <dbReference type="ChEBI" id="CHEBI:142259"/>
        <dbReference type="EC" id="2.3.1.292"/>
    </reaction>
</comment>
<dbReference type="InterPro" id="IPR036736">
    <property type="entry name" value="ACP-like_sf"/>
</dbReference>
<evidence type="ECO:0000256" key="22">
    <source>
        <dbReference type="ARBA" id="ARBA00084020"/>
    </source>
</evidence>
<dbReference type="FunFam" id="3.40.50.980:FF:000001">
    <property type="entry name" value="Non-ribosomal peptide synthetase"/>
    <property type="match status" value="2"/>
</dbReference>
<dbReference type="PANTHER" id="PTHR45527">
    <property type="entry name" value="NONRIBOSOMAL PEPTIDE SYNTHETASE"/>
    <property type="match status" value="1"/>
</dbReference>